<evidence type="ECO:0000259" key="4">
    <source>
        <dbReference type="SMART" id="SM00382"/>
    </source>
</evidence>
<name>A0A378NQF4_9FIRM</name>
<dbReference type="InterPro" id="IPR004482">
    <property type="entry name" value="Mg_chelat-rel"/>
</dbReference>
<dbReference type="STRING" id="1122216.GCA_000423385_01946"/>
<dbReference type="Pfam" id="PF13541">
    <property type="entry name" value="ChlI"/>
    <property type="match status" value="1"/>
</dbReference>
<dbReference type="Proteomes" id="UP000255234">
    <property type="component" value="Unassembled WGS sequence"/>
</dbReference>
<dbReference type="SUPFAM" id="SSF52540">
    <property type="entry name" value="P-loop containing nucleoside triphosphate hydrolases"/>
    <property type="match status" value="1"/>
</dbReference>
<dbReference type="RefSeq" id="WP_115151149.1">
    <property type="nucleotide sequence ID" value="NZ_UGPP01000001.1"/>
</dbReference>
<keyword evidence="2" id="KW-0547">Nucleotide-binding</keyword>
<dbReference type="SMART" id="SM00382">
    <property type="entry name" value="AAA"/>
    <property type="match status" value="1"/>
</dbReference>
<accession>A0A378NQF4</accession>
<dbReference type="GO" id="GO:0003677">
    <property type="term" value="F:DNA binding"/>
    <property type="evidence" value="ECO:0007669"/>
    <property type="project" value="InterPro"/>
</dbReference>
<evidence type="ECO:0000256" key="1">
    <source>
        <dbReference type="ARBA" id="ARBA00006354"/>
    </source>
</evidence>
<dbReference type="Gene3D" id="3.40.50.300">
    <property type="entry name" value="P-loop containing nucleotide triphosphate hydrolases"/>
    <property type="match status" value="1"/>
</dbReference>
<protein>
    <submittedName>
        <fullName evidence="5">Competence protein ComM</fullName>
    </submittedName>
</protein>
<dbReference type="InterPro" id="IPR025158">
    <property type="entry name" value="Mg_chelat-rel_C"/>
</dbReference>
<organism evidence="5 6">
    <name type="scientific">Megamonas hypermegale</name>
    <dbReference type="NCBI Taxonomy" id="158847"/>
    <lineage>
        <taxon>Bacteria</taxon>
        <taxon>Bacillati</taxon>
        <taxon>Bacillota</taxon>
        <taxon>Negativicutes</taxon>
        <taxon>Selenomonadales</taxon>
        <taxon>Selenomonadaceae</taxon>
        <taxon>Megamonas</taxon>
    </lineage>
</organism>
<feature type="domain" description="AAA+ ATPase" evidence="4">
    <location>
        <begin position="211"/>
        <end position="394"/>
    </location>
</feature>
<sequence>MFAKTYGATTLGIDGVLIEVEADVANGLPKFEIVGLADIAVKEAKERVRPAIRNTNVNLVPKKVTINLAPADLRKNGSSLDLPIAIALLEAYGFLPKDCCSDSLLAAELSLDGQVKTITGILSMAILCKELKFKKFFVAKGNEQEALLVEGIEVYAIATLSELIDFLQGKIKLKPAKRQKRLSQDMQFKEDFADVQGQFLAKKALEIAAAGGHNVLMVGAPGTGKTMLAKRLATILSQMTYQEALEVTKIYSIAGLLSRDSGLVTKRPFRSPHHTISSAGIIGGGTIPKPGEVTLSHNGVLFLDELPEFSKASLEALRQPLEDGEVMITRVNASLKFPSRMILVASMNPCPCGYKYDNTRNCTCSDYEIKRYTKKISGPLLDRIDIQIQVPRVEYKDFVTDKKAESSEQIRQRVEQARQIQLKRFAQAKIVCNAQMSHAMIKSYCKLTAKAQDMLGLVFEQMRLSARAYDRIIKVAQTIADLDNSEYIEDKHIAEAVQYRNNFNLQEKI</sequence>
<dbReference type="InterPro" id="IPR020568">
    <property type="entry name" value="Ribosomal_Su5_D2-typ_SF"/>
</dbReference>
<proteinExistence type="inferred from homology"/>
<dbReference type="InterPro" id="IPR045006">
    <property type="entry name" value="CHLI-like"/>
</dbReference>
<keyword evidence="3" id="KW-0067">ATP-binding</keyword>
<dbReference type="PANTHER" id="PTHR32039">
    <property type="entry name" value="MAGNESIUM-CHELATASE SUBUNIT CHLI"/>
    <property type="match status" value="1"/>
</dbReference>
<dbReference type="PANTHER" id="PTHR32039:SF7">
    <property type="entry name" value="COMPETENCE PROTEIN COMM"/>
    <property type="match status" value="1"/>
</dbReference>
<gene>
    <name evidence="5" type="primary">comM</name>
    <name evidence="5" type="ORF">NCTC10571_00721</name>
</gene>
<dbReference type="Pfam" id="PF13335">
    <property type="entry name" value="Mg_chelatase_C"/>
    <property type="match status" value="1"/>
</dbReference>
<dbReference type="EMBL" id="UGPP01000001">
    <property type="protein sequence ID" value="STY70582.1"/>
    <property type="molecule type" value="Genomic_DNA"/>
</dbReference>
<dbReference type="PRINTS" id="PR01657">
    <property type="entry name" value="MCMFAMILY"/>
</dbReference>
<dbReference type="InterPro" id="IPR000523">
    <property type="entry name" value="Mg_chelatse_chII-like_cat_dom"/>
</dbReference>
<comment type="similarity">
    <text evidence="1">Belongs to the Mg-chelatase subunits D/I family. ComM subfamily.</text>
</comment>
<evidence type="ECO:0000313" key="6">
    <source>
        <dbReference type="Proteomes" id="UP000255234"/>
    </source>
</evidence>
<reference evidence="5 6" key="1">
    <citation type="submission" date="2018-06" db="EMBL/GenBank/DDBJ databases">
        <authorList>
            <consortium name="Pathogen Informatics"/>
            <person name="Doyle S."/>
        </authorList>
    </citation>
    <scope>NUCLEOTIDE SEQUENCE [LARGE SCALE GENOMIC DNA]</scope>
    <source>
        <strain evidence="5 6">NCTC10571</strain>
    </source>
</reference>
<dbReference type="NCBIfam" id="TIGR00368">
    <property type="entry name" value="YifB family Mg chelatase-like AAA ATPase"/>
    <property type="match status" value="1"/>
</dbReference>
<dbReference type="Gene3D" id="3.30.230.10">
    <property type="match status" value="1"/>
</dbReference>
<dbReference type="InterPro" id="IPR014721">
    <property type="entry name" value="Ribsml_uS5_D2-typ_fold_subgr"/>
</dbReference>
<dbReference type="AlphaFoldDB" id="A0A378NQF4"/>
<dbReference type="InterPro" id="IPR001208">
    <property type="entry name" value="MCM_dom"/>
</dbReference>
<dbReference type="Pfam" id="PF01078">
    <property type="entry name" value="Mg_chelatase"/>
    <property type="match status" value="1"/>
</dbReference>
<dbReference type="SUPFAM" id="SSF54211">
    <property type="entry name" value="Ribosomal protein S5 domain 2-like"/>
    <property type="match status" value="1"/>
</dbReference>
<dbReference type="InterPro" id="IPR027417">
    <property type="entry name" value="P-loop_NTPase"/>
</dbReference>
<dbReference type="GO" id="GO:0005524">
    <property type="term" value="F:ATP binding"/>
    <property type="evidence" value="ECO:0007669"/>
    <property type="project" value="UniProtKB-KW"/>
</dbReference>
<evidence type="ECO:0000256" key="3">
    <source>
        <dbReference type="ARBA" id="ARBA00022840"/>
    </source>
</evidence>
<evidence type="ECO:0000313" key="5">
    <source>
        <dbReference type="EMBL" id="STY70582.1"/>
    </source>
</evidence>
<dbReference type="InterPro" id="IPR003593">
    <property type="entry name" value="AAA+_ATPase"/>
</dbReference>
<evidence type="ECO:0000256" key="2">
    <source>
        <dbReference type="ARBA" id="ARBA00022741"/>
    </source>
</evidence>